<accession>A0A9W9Z973</accession>
<evidence type="ECO:0000256" key="2">
    <source>
        <dbReference type="SAM" id="SignalP"/>
    </source>
</evidence>
<protein>
    <submittedName>
        <fullName evidence="3">Uncharacterized protein</fullName>
    </submittedName>
</protein>
<dbReference type="OrthoDB" id="5976668at2759"/>
<evidence type="ECO:0000313" key="4">
    <source>
        <dbReference type="Proteomes" id="UP001163046"/>
    </source>
</evidence>
<gene>
    <name evidence="3" type="ORF">OS493_029732</name>
</gene>
<dbReference type="Proteomes" id="UP001163046">
    <property type="component" value="Unassembled WGS sequence"/>
</dbReference>
<keyword evidence="2" id="KW-0732">Signal</keyword>
<feature type="compositionally biased region" description="Acidic residues" evidence="1">
    <location>
        <begin position="159"/>
        <end position="172"/>
    </location>
</feature>
<reference evidence="3" key="1">
    <citation type="submission" date="2023-01" db="EMBL/GenBank/DDBJ databases">
        <title>Genome assembly of the deep-sea coral Lophelia pertusa.</title>
        <authorList>
            <person name="Herrera S."/>
            <person name="Cordes E."/>
        </authorList>
    </citation>
    <scope>NUCLEOTIDE SEQUENCE</scope>
    <source>
        <strain evidence="3">USNM1676648</strain>
        <tissue evidence="3">Polyp</tissue>
    </source>
</reference>
<dbReference type="AlphaFoldDB" id="A0A9W9Z973"/>
<comment type="caution">
    <text evidence="3">The sequence shown here is derived from an EMBL/GenBank/DDBJ whole genome shotgun (WGS) entry which is preliminary data.</text>
</comment>
<name>A0A9W9Z973_9CNID</name>
<evidence type="ECO:0000256" key="1">
    <source>
        <dbReference type="SAM" id="MobiDB-lite"/>
    </source>
</evidence>
<feature type="signal peptide" evidence="2">
    <location>
        <begin position="1"/>
        <end position="25"/>
    </location>
</feature>
<sequence length="180" mass="20631">MTRLVIASVCITSLLVLHLPEAVLSESKASAHGKGKTTIDKKVMEHIIEQKTFEAIKKLEKQFKSTFMAYTWTNNKGKQQQAHEKLEGLVNLVKRESKANLENSIKGYKCKTVMGGLYTSLSTPMPSDMRSFVLPNYTLHCTKKNCQDDRETNGQETYQTEEEKEEQDLQETLEERRTRL</sequence>
<keyword evidence="4" id="KW-1185">Reference proteome</keyword>
<organism evidence="3 4">
    <name type="scientific">Desmophyllum pertusum</name>
    <dbReference type="NCBI Taxonomy" id="174260"/>
    <lineage>
        <taxon>Eukaryota</taxon>
        <taxon>Metazoa</taxon>
        <taxon>Cnidaria</taxon>
        <taxon>Anthozoa</taxon>
        <taxon>Hexacorallia</taxon>
        <taxon>Scleractinia</taxon>
        <taxon>Caryophylliina</taxon>
        <taxon>Caryophylliidae</taxon>
        <taxon>Desmophyllum</taxon>
    </lineage>
</organism>
<proteinExistence type="predicted"/>
<feature type="region of interest" description="Disordered" evidence="1">
    <location>
        <begin position="146"/>
        <end position="180"/>
    </location>
</feature>
<feature type="chain" id="PRO_5040864322" evidence="2">
    <location>
        <begin position="26"/>
        <end position="180"/>
    </location>
</feature>
<dbReference type="EMBL" id="MU826380">
    <property type="protein sequence ID" value="KAJ7377372.1"/>
    <property type="molecule type" value="Genomic_DNA"/>
</dbReference>
<evidence type="ECO:0000313" key="3">
    <source>
        <dbReference type="EMBL" id="KAJ7377372.1"/>
    </source>
</evidence>